<proteinExistence type="predicted"/>
<gene>
    <name evidence="1" type="ORF">DSM100238_0721</name>
</gene>
<keyword evidence="2" id="KW-1185">Reference proteome</keyword>
<protein>
    <submittedName>
        <fullName evidence="1">Uncharacterized protein</fullName>
    </submittedName>
</protein>
<reference evidence="1 2" key="1">
    <citation type="submission" date="2019-09" db="EMBL/GenBank/DDBJ databases">
        <title>Characterization of the phylogenetic diversity of two novel species belonging to the genus Bifidobacterium: Bifidobacterium cebidarum sp. nov. and Bifidobacterium leontopitheci sp. nov.</title>
        <authorList>
            <person name="Lugli G.A."/>
            <person name="Duranti S."/>
            <person name="Milani C."/>
            <person name="Turroni F."/>
            <person name="Ventura M."/>
        </authorList>
    </citation>
    <scope>NUCLEOTIDE SEQUENCE [LARGE SCALE GENOMIC DNA]</scope>
    <source>
        <strain evidence="1 2">DSM 100238</strain>
    </source>
</reference>
<organism evidence="1 2">
    <name type="scientific">Bifidobacterium apri</name>
    <dbReference type="NCBI Taxonomy" id="1769423"/>
    <lineage>
        <taxon>Bacteria</taxon>
        <taxon>Bacillati</taxon>
        <taxon>Actinomycetota</taxon>
        <taxon>Actinomycetes</taxon>
        <taxon>Bifidobacteriales</taxon>
        <taxon>Bifidobacteriaceae</taxon>
        <taxon>Bifidobacterium</taxon>
    </lineage>
</organism>
<sequence>MDPAPITVCWGGFIRMSGILRTLAVMVSHAISTHGSYTKADETEN</sequence>
<evidence type="ECO:0000313" key="2">
    <source>
        <dbReference type="Proteomes" id="UP000440041"/>
    </source>
</evidence>
<dbReference type="EMBL" id="WBSO01000003">
    <property type="protein sequence ID" value="KAB8299687.1"/>
    <property type="molecule type" value="Genomic_DNA"/>
</dbReference>
<comment type="caution">
    <text evidence="1">The sequence shown here is derived from an EMBL/GenBank/DDBJ whole genome shotgun (WGS) entry which is preliminary data.</text>
</comment>
<name>A0A6A2VVN0_9BIFI</name>
<dbReference type="AlphaFoldDB" id="A0A6A2VVN0"/>
<accession>A0A6A2VVN0</accession>
<evidence type="ECO:0000313" key="1">
    <source>
        <dbReference type="EMBL" id="KAB8299687.1"/>
    </source>
</evidence>
<dbReference type="Proteomes" id="UP000440041">
    <property type="component" value="Unassembled WGS sequence"/>
</dbReference>